<comment type="similarity">
    <text evidence="1">Belongs to the IS150/IS1296 orfA family.</text>
</comment>
<name>A0A6A7K1V4_LACHE</name>
<gene>
    <name evidence="4" type="ORF">GDZ32_05800</name>
</gene>
<evidence type="ECO:0000256" key="1">
    <source>
        <dbReference type="ARBA" id="ARBA00038232"/>
    </source>
</evidence>
<dbReference type="PANTHER" id="PTHR33795">
    <property type="entry name" value="INSERTION ELEMENT IS150 PROTEIN INSJ"/>
    <property type="match status" value="1"/>
</dbReference>
<dbReference type="InterPro" id="IPR036388">
    <property type="entry name" value="WH-like_DNA-bd_sf"/>
</dbReference>
<keyword evidence="2" id="KW-0175">Coiled coil</keyword>
<sequence length="246" mass="29240">MGFFMSKKSMYSFKQKKWAVEQYLSENMSAVEIARRLNMPGKYGRDQVTVWVHQYQSNQDAFLSNAKHNAHYSKEFKEKVVQEYLNGNSSLFSLANKYGIRSRNTVFRWVSKYNSHIDNRDYDPHPEVHMTKARRKTPLSERIKIVQYCTNHNKNYTETAAKFNCSYQQVYSWTQKYLADGEAGLTDKRGRRKQPEELSELDLANRRIKELERKLKEEQAKNEFLKKLDQLERMCLPDNQNIDKPQ</sequence>
<dbReference type="GO" id="GO:0043565">
    <property type="term" value="F:sequence-specific DNA binding"/>
    <property type="evidence" value="ECO:0007669"/>
    <property type="project" value="InterPro"/>
</dbReference>
<dbReference type="InterPro" id="IPR009057">
    <property type="entry name" value="Homeodomain-like_sf"/>
</dbReference>
<evidence type="ECO:0000259" key="3">
    <source>
        <dbReference type="Pfam" id="PF13518"/>
    </source>
</evidence>
<evidence type="ECO:0000313" key="4">
    <source>
        <dbReference type="EMBL" id="MPW14485.1"/>
    </source>
</evidence>
<dbReference type="PANTHER" id="PTHR33795:SF1">
    <property type="entry name" value="INSERTION ELEMENT IS150 PROTEIN INSJ"/>
    <property type="match status" value="1"/>
</dbReference>
<comment type="caution">
    <text evidence="4">The sequence shown here is derived from an EMBL/GenBank/DDBJ whole genome shotgun (WGS) entry which is preliminary data.</text>
</comment>
<feature type="domain" description="Insertion element IS150 protein InsJ-like helix-turn-helix" evidence="3">
    <location>
        <begin position="76"/>
        <end position="115"/>
    </location>
</feature>
<accession>A0A6A7K1V4</accession>
<dbReference type="Proteomes" id="UP000430466">
    <property type="component" value="Unassembled WGS sequence"/>
</dbReference>
<dbReference type="EMBL" id="WHOE01000033">
    <property type="protein sequence ID" value="MPW14485.1"/>
    <property type="molecule type" value="Genomic_DNA"/>
</dbReference>
<dbReference type="InterPro" id="IPR010921">
    <property type="entry name" value="Trp_repressor/repl_initiator"/>
</dbReference>
<protein>
    <submittedName>
        <fullName evidence="4">Helix-turn-helix domain-containing protein</fullName>
    </submittedName>
</protein>
<dbReference type="SUPFAM" id="SSF48295">
    <property type="entry name" value="TrpR-like"/>
    <property type="match status" value="2"/>
</dbReference>
<dbReference type="Pfam" id="PF13518">
    <property type="entry name" value="HTH_28"/>
    <property type="match status" value="2"/>
</dbReference>
<dbReference type="InterPro" id="IPR052057">
    <property type="entry name" value="IS150/IS1296_orfA-like"/>
</dbReference>
<dbReference type="Gene3D" id="1.10.10.10">
    <property type="entry name" value="Winged helix-like DNA-binding domain superfamily/Winged helix DNA-binding domain"/>
    <property type="match status" value="2"/>
</dbReference>
<reference evidence="4 5" key="1">
    <citation type="submission" date="2019-10" db="EMBL/GenBank/DDBJ databases">
        <title>Draft genome sequences of Lactobacillus strains.</title>
        <authorList>
            <person name="Cho G.-S."/>
            <person name="Fagbemigun O."/>
            <person name="Brinks E."/>
            <person name="Franz C.M.A.P."/>
        </authorList>
    </citation>
    <scope>NUCLEOTIDE SEQUENCE [LARGE SCALE GENOMIC DNA]</scope>
    <source>
        <strain evidence="4 5">313</strain>
    </source>
</reference>
<evidence type="ECO:0000256" key="2">
    <source>
        <dbReference type="SAM" id="Coils"/>
    </source>
</evidence>
<dbReference type="AlphaFoldDB" id="A0A6A7K1V4"/>
<feature type="coiled-coil region" evidence="2">
    <location>
        <begin position="194"/>
        <end position="234"/>
    </location>
</feature>
<dbReference type="SUPFAM" id="SSF46689">
    <property type="entry name" value="Homeodomain-like"/>
    <property type="match status" value="1"/>
</dbReference>
<evidence type="ECO:0000313" key="5">
    <source>
        <dbReference type="Proteomes" id="UP000430466"/>
    </source>
</evidence>
<organism evidence="4 5">
    <name type="scientific">Lactobacillus helveticus</name>
    <name type="common">Lactobacillus suntoryeus</name>
    <dbReference type="NCBI Taxonomy" id="1587"/>
    <lineage>
        <taxon>Bacteria</taxon>
        <taxon>Bacillati</taxon>
        <taxon>Bacillota</taxon>
        <taxon>Bacilli</taxon>
        <taxon>Lactobacillales</taxon>
        <taxon>Lactobacillaceae</taxon>
        <taxon>Lactobacillus</taxon>
    </lineage>
</organism>
<feature type="domain" description="Insertion element IS150 protein InsJ-like helix-turn-helix" evidence="3">
    <location>
        <begin position="141"/>
        <end position="193"/>
    </location>
</feature>
<proteinExistence type="inferred from homology"/>
<dbReference type="InterPro" id="IPR055247">
    <property type="entry name" value="InsJ-like_HTH"/>
</dbReference>